<dbReference type="SMART" id="SM00529">
    <property type="entry name" value="HTH_DTXR"/>
    <property type="match status" value="1"/>
</dbReference>
<protein>
    <recommendedName>
        <fullName evidence="11">Manganese transport regulator</fullName>
    </recommendedName>
</protein>
<dbReference type="SUPFAM" id="SSF47979">
    <property type="entry name" value="Iron-dependent repressor protein, dimerization domain"/>
    <property type="match status" value="1"/>
</dbReference>
<keyword evidence="9" id="KW-0804">Transcription</keyword>
<organism evidence="12 13">
    <name type="scientific">Lancefieldella rimae</name>
    <dbReference type="NCBI Taxonomy" id="1383"/>
    <lineage>
        <taxon>Bacteria</taxon>
        <taxon>Bacillati</taxon>
        <taxon>Actinomycetota</taxon>
        <taxon>Coriobacteriia</taxon>
        <taxon>Coriobacteriales</taxon>
        <taxon>Atopobiaceae</taxon>
        <taxon>Lancefieldella</taxon>
    </lineage>
</organism>
<accession>A0A930VRP8</accession>
<dbReference type="InterPro" id="IPR036388">
    <property type="entry name" value="WH-like_DNA-bd_sf"/>
</dbReference>
<dbReference type="Proteomes" id="UP000698335">
    <property type="component" value="Unassembled WGS sequence"/>
</dbReference>
<evidence type="ECO:0000256" key="11">
    <source>
        <dbReference type="ARBA" id="ARBA00032593"/>
    </source>
</evidence>
<dbReference type="Pfam" id="PF01325">
    <property type="entry name" value="Fe_dep_repress"/>
    <property type="match status" value="1"/>
</dbReference>
<keyword evidence="10" id="KW-0464">Manganese</keyword>
<comment type="caution">
    <text evidence="12">The sequence shown here is derived from an EMBL/GenBank/DDBJ whole genome shotgun (WGS) entry which is preliminary data.</text>
</comment>
<gene>
    <name evidence="12" type="ORF">HXK26_01070</name>
</gene>
<dbReference type="OrthoDB" id="9791355at2"/>
<keyword evidence="5" id="KW-0678">Repressor</keyword>
<proteinExistence type="inferred from homology"/>
<evidence type="ECO:0000256" key="6">
    <source>
        <dbReference type="ARBA" id="ARBA00023015"/>
    </source>
</evidence>
<evidence type="ECO:0000313" key="13">
    <source>
        <dbReference type="Proteomes" id="UP000698335"/>
    </source>
</evidence>
<sequence>MANDTILPDHTLSKAGEDYLEAIYRISLDQPENDRSVRSVDIAESLDVSKASVNKALSLLKEQGMVEQSRYGRVTLTSDGEETARQVWRAHRALRTFLEYDLHVDKDTADREACLMEHTLSLGTMTKLIAFLENRGITIDEK</sequence>
<comment type="subcellular location">
    <subcellularLocation>
        <location evidence="1">Cytoplasm</location>
    </subcellularLocation>
</comment>
<dbReference type="InterPro" id="IPR036390">
    <property type="entry name" value="WH_DNA-bd_sf"/>
</dbReference>
<dbReference type="InterPro" id="IPR022689">
    <property type="entry name" value="Iron_dep_repressor"/>
</dbReference>
<keyword evidence="4" id="KW-0963">Cytoplasm</keyword>
<dbReference type="EMBL" id="JABZGW010000019">
    <property type="protein sequence ID" value="MBF4807275.1"/>
    <property type="molecule type" value="Genomic_DNA"/>
</dbReference>
<dbReference type="InterPro" id="IPR022687">
    <property type="entry name" value="HTH_DTXR"/>
</dbReference>
<name>A0A930VRP8_9ACTN</name>
<dbReference type="PROSITE" id="PS50944">
    <property type="entry name" value="HTH_DTXR"/>
    <property type="match status" value="1"/>
</dbReference>
<dbReference type="GO" id="GO:0003700">
    <property type="term" value="F:DNA-binding transcription factor activity"/>
    <property type="evidence" value="ECO:0007669"/>
    <property type="project" value="InterPro"/>
</dbReference>
<keyword evidence="6" id="KW-0805">Transcription regulation</keyword>
<dbReference type="InterPro" id="IPR001367">
    <property type="entry name" value="Fe_dep_repressor"/>
</dbReference>
<dbReference type="PANTHER" id="PTHR33238:SF11">
    <property type="entry name" value="TRANSCRIPTIONAL REGULATOR MNTR"/>
    <property type="match status" value="1"/>
</dbReference>
<dbReference type="PANTHER" id="PTHR33238">
    <property type="entry name" value="IRON (METAL) DEPENDENT REPRESSOR, DTXR FAMILY"/>
    <property type="match status" value="1"/>
</dbReference>
<keyword evidence="7" id="KW-0238">DNA-binding</keyword>
<dbReference type="Gene3D" id="1.10.60.10">
    <property type="entry name" value="Iron dependent repressor, metal binding and dimerisation domain"/>
    <property type="match status" value="1"/>
</dbReference>
<dbReference type="RefSeq" id="WP_003149608.1">
    <property type="nucleotide sequence ID" value="NZ_CAUOKZ010000015.1"/>
</dbReference>
<evidence type="ECO:0000313" key="12">
    <source>
        <dbReference type="EMBL" id="MBF4807275.1"/>
    </source>
</evidence>
<evidence type="ECO:0000256" key="2">
    <source>
        <dbReference type="ARBA" id="ARBA00007871"/>
    </source>
</evidence>
<dbReference type="InterPro" id="IPR050536">
    <property type="entry name" value="DtxR_MntR_Metal-Reg"/>
</dbReference>
<dbReference type="GO" id="GO:0046983">
    <property type="term" value="F:protein dimerization activity"/>
    <property type="evidence" value="ECO:0007669"/>
    <property type="project" value="InterPro"/>
</dbReference>
<dbReference type="InterPro" id="IPR036421">
    <property type="entry name" value="Fe_dep_repressor_sf"/>
</dbReference>
<evidence type="ECO:0000256" key="7">
    <source>
        <dbReference type="ARBA" id="ARBA00023125"/>
    </source>
</evidence>
<dbReference type="GO" id="GO:0005737">
    <property type="term" value="C:cytoplasm"/>
    <property type="evidence" value="ECO:0007669"/>
    <property type="project" value="UniProtKB-SubCell"/>
</dbReference>
<evidence type="ECO:0000256" key="4">
    <source>
        <dbReference type="ARBA" id="ARBA00022490"/>
    </source>
</evidence>
<dbReference type="AlphaFoldDB" id="A0A930VRP8"/>
<evidence type="ECO:0000256" key="3">
    <source>
        <dbReference type="ARBA" id="ARBA00011738"/>
    </source>
</evidence>
<comment type="subunit">
    <text evidence="3">Homodimer.</text>
</comment>
<dbReference type="GO" id="GO:0003677">
    <property type="term" value="F:DNA binding"/>
    <property type="evidence" value="ECO:0007669"/>
    <property type="project" value="UniProtKB-KW"/>
</dbReference>
<evidence type="ECO:0000256" key="5">
    <source>
        <dbReference type="ARBA" id="ARBA00022491"/>
    </source>
</evidence>
<dbReference type="GO" id="GO:0046914">
    <property type="term" value="F:transition metal ion binding"/>
    <property type="evidence" value="ECO:0007669"/>
    <property type="project" value="InterPro"/>
</dbReference>
<comment type="similarity">
    <text evidence="2">Belongs to the DtxR/MntR family.</text>
</comment>
<dbReference type="Pfam" id="PF02742">
    <property type="entry name" value="Fe_dep_repr_C"/>
    <property type="match status" value="1"/>
</dbReference>
<evidence type="ECO:0000256" key="9">
    <source>
        <dbReference type="ARBA" id="ARBA00023163"/>
    </source>
</evidence>
<keyword evidence="8" id="KW-0010">Activator</keyword>
<dbReference type="SUPFAM" id="SSF46785">
    <property type="entry name" value="Winged helix' DNA-binding domain"/>
    <property type="match status" value="1"/>
</dbReference>
<evidence type="ECO:0000256" key="10">
    <source>
        <dbReference type="ARBA" id="ARBA00023211"/>
    </source>
</evidence>
<evidence type="ECO:0000256" key="1">
    <source>
        <dbReference type="ARBA" id="ARBA00004496"/>
    </source>
</evidence>
<reference evidence="12" key="1">
    <citation type="submission" date="2020-04" db="EMBL/GenBank/DDBJ databases">
        <title>Deep metagenomics examines the oral microbiome during advanced dental caries in children, revealing novel taxa and co-occurrences with host molecules.</title>
        <authorList>
            <person name="Baker J.L."/>
            <person name="Morton J.T."/>
            <person name="Dinis M."/>
            <person name="Alvarez R."/>
            <person name="Tran N.C."/>
            <person name="Knight R."/>
            <person name="Edlund A."/>
        </authorList>
    </citation>
    <scope>NUCLEOTIDE SEQUENCE</scope>
    <source>
        <strain evidence="12">JCVI_38_bin.5</strain>
    </source>
</reference>
<evidence type="ECO:0000256" key="8">
    <source>
        <dbReference type="ARBA" id="ARBA00023159"/>
    </source>
</evidence>
<dbReference type="GeneID" id="84904342"/>
<dbReference type="Gene3D" id="1.10.10.10">
    <property type="entry name" value="Winged helix-like DNA-binding domain superfamily/Winged helix DNA-binding domain"/>
    <property type="match status" value="1"/>
</dbReference>